<dbReference type="InterPro" id="IPR050327">
    <property type="entry name" value="Proton-linked_MCT"/>
</dbReference>
<comment type="subcellular location">
    <subcellularLocation>
        <location evidence="1">Cell membrane</location>
        <topology evidence="1">Multi-pass membrane protein</topology>
    </subcellularLocation>
</comment>
<feature type="transmembrane region" description="Helical" evidence="5">
    <location>
        <begin position="21"/>
        <end position="43"/>
    </location>
</feature>
<dbReference type="PROSITE" id="PS50850">
    <property type="entry name" value="MFS"/>
    <property type="match status" value="1"/>
</dbReference>
<dbReference type="GO" id="GO:0022857">
    <property type="term" value="F:transmembrane transporter activity"/>
    <property type="evidence" value="ECO:0007669"/>
    <property type="project" value="InterPro"/>
</dbReference>
<feature type="transmembrane region" description="Helical" evidence="5">
    <location>
        <begin position="55"/>
        <end position="75"/>
    </location>
</feature>
<feature type="transmembrane region" description="Helical" evidence="5">
    <location>
        <begin position="235"/>
        <end position="255"/>
    </location>
</feature>
<reference evidence="7" key="1">
    <citation type="submission" date="2022-09" db="EMBL/GenBank/DDBJ databases">
        <title>Whole genome shotgun sequence of Streptomyces albidoflavus NBRC 12854.</title>
        <authorList>
            <person name="Komaki H."/>
            <person name="Tamura T."/>
        </authorList>
    </citation>
    <scope>NUCLEOTIDE SEQUENCE</scope>
    <source>
        <strain evidence="7">NBRC 12854</strain>
    </source>
</reference>
<protein>
    <submittedName>
        <fullName evidence="7">MFS transporter</fullName>
    </submittedName>
</protein>
<dbReference type="InterPro" id="IPR011701">
    <property type="entry name" value="MFS"/>
</dbReference>
<dbReference type="InterPro" id="IPR020846">
    <property type="entry name" value="MFS_dom"/>
</dbReference>
<feature type="domain" description="Major facilitator superfamily (MFS) profile" evidence="6">
    <location>
        <begin position="20"/>
        <end position="417"/>
    </location>
</feature>
<dbReference type="Proteomes" id="UP001051844">
    <property type="component" value="Unassembled WGS sequence"/>
</dbReference>
<evidence type="ECO:0000256" key="1">
    <source>
        <dbReference type="ARBA" id="ARBA00004651"/>
    </source>
</evidence>
<evidence type="ECO:0000256" key="5">
    <source>
        <dbReference type="SAM" id="Phobius"/>
    </source>
</evidence>
<feature type="transmembrane region" description="Helical" evidence="5">
    <location>
        <begin position="394"/>
        <end position="412"/>
    </location>
</feature>
<accession>A0AA37BW38</accession>
<dbReference type="GO" id="GO:0005886">
    <property type="term" value="C:plasma membrane"/>
    <property type="evidence" value="ECO:0007669"/>
    <property type="project" value="UniProtKB-SubCell"/>
</dbReference>
<proteinExistence type="predicted"/>
<evidence type="ECO:0000256" key="4">
    <source>
        <dbReference type="ARBA" id="ARBA00023136"/>
    </source>
</evidence>
<dbReference type="AlphaFoldDB" id="A0AA37BW38"/>
<keyword evidence="2 5" id="KW-0812">Transmembrane</keyword>
<dbReference type="PANTHER" id="PTHR11360:SF284">
    <property type="entry name" value="EG:103B4.3 PROTEIN-RELATED"/>
    <property type="match status" value="1"/>
</dbReference>
<feature type="transmembrane region" description="Helical" evidence="5">
    <location>
        <begin position="302"/>
        <end position="321"/>
    </location>
</feature>
<feature type="transmembrane region" description="Helical" evidence="5">
    <location>
        <begin position="267"/>
        <end position="290"/>
    </location>
</feature>
<keyword evidence="4 5" id="KW-0472">Membrane</keyword>
<gene>
    <name evidence="7" type="ORF">ScoT_21040</name>
</gene>
<sequence length="431" mass="43154">MAISSSRHEPEQGRAAHGWTVVAVAGAAIVTAGAFTTFGGLLLVPLHEERGWSRASIGVAFAISMVLYGVTAPFAAALMDRLGVRRVVVGALVLAGAGAAGTALAGSPAQVAAAWGLGVGLGTGAASTALAASVAERAGAGRRGLVAGLLTAAGVVGQFVFLPVLSRVVEGYGWQAAAWGLAGAAGLVAACALALPRGERAAVQAQSSRAPGTGGASQVVTRALRVLAAATRRPAFWLLAGVFAVCGASTNGLLWNHFTPAAHDHGMPATSASTLLALVGIFNVAGTIAAGRLTDRVDPRRVLAACFGLRALTLVALPLLWSPSVGVPLVAFAVLFGLLDVATVPPTLALCRVHFGPDAVVVFGWVNAAHQLGAGAMAHLGGLTRDTLGTYDPVWVGAGALCAGAAVLVGVVRSARQERPAPYAPNPRDTV</sequence>
<dbReference type="SUPFAM" id="SSF103473">
    <property type="entry name" value="MFS general substrate transporter"/>
    <property type="match status" value="1"/>
</dbReference>
<feature type="transmembrane region" description="Helical" evidence="5">
    <location>
        <begin position="327"/>
        <end position="348"/>
    </location>
</feature>
<dbReference type="Pfam" id="PF07690">
    <property type="entry name" value="MFS_1"/>
    <property type="match status" value="2"/>
</dbReference>
<organism evidence="7 8">
    <name type="scientific">Streptomyces albidoflavus</name>
    <dbReference type="NCBI Taxonomy" id="1886"/>
    <lineage>
        <taxon>Bacteria</taxon>
        <taxon>Bacillati</taxon>
        <taxon>Actinomycetota</taxon>
        <taxon>Actinomycetes</taxon>
        <taxon>Kitasatosporales</taxon>
        <taxon>Streptomycetaceae</taxon>
        <taxon>Streptomyces</taxon>
        <taxon>Streptomyces albidoflavus group</taxon>
    </lineage>
</organism>
<comment type="caution">
    <text evidence="7">The sequence shown here is derived from an EMBL/GenBank/DDBJ whole genome shotgun (WGS) entry which is preliminary data.</text>
</comment>
<dbReference type="Gene3D" id="1.20.1250.20">
    <property type="entry name" value="MFS general substrate transporter like domains"/>
    <property type="match status" value="2"/>
</dbReference>
<dbReference type="EMBL" id="BNDZ01000005">
    <property type="protein sequence ID" value="GHI45930.1"/>
    <property type="molecule type" value="Genomic_DNA"/>
</dbReference>
<dbReference type="PANTHER" id="PTHR11360">
    <property type="entry name" value="MONOCARBOXYLATE TRANSPORTER"/>
    <property type="match status" value="1"/>
</dbReference>
<feature type="transmembrane region" description="Helical" evidence="5">
    <location>
        <begin position="112"/>
        <end position="132"/>
    </location>
</feature>
<evidence type="ECO:0000313" key="8">
    <source>
        <dbReference type="Proteomes" id="UP001051844"/>
    </source>
</evidence>
<feature type="transmembrane region" description="Helical" evidence="5">
    <location>
        <begin position="144"/>
        <end position="164"/>
    </location>
</feature>
<keyword evidence="3 5" id="KW-1133">Transmembrane helix</keyword>
<evidence type="ECO:0000259" key="6">
    <source>
        <dbReference type="PROSITE" id="PS50850"/>
    </source>
</evidence>
<dbReference type="CDD" id="cd17355">
    <property type="entry name" value="MFS_YcxA_like"/>
    <property type="match status" value="1"/>
</dbReference>
<feature type="transmembrane region" description="Helical" evidence="5">
    <location>
        <begin position="87"/>
        <end position="106"/>
    </location>
</feature>
<dbReference type="InterPro" id="IPR036259">
    <property type="entry name" value="MFS_trans_sf"/>
</dbReference>
<feature type="transmembrane region" description="Helical" evidence="5">
    <location>
        <begin position="176"/>
        <end position="195"/>
    </location>
</feature>
<feature type="transmembrane region" description="Helical" evidence="5">
    <location>
        <begin position="360"/>
        <end position="382"/>
    </location>
</feature>
<evidence type="ECO:0000313" key="7">
    <source>
        <dbReference type="EMBL" id="GHI45930.1"/>
    </source>
</evidence>
<name>A0AA37BW38_9ACTN</name>
<evidence type="ECO:0000256" key="2">
    <source>
        <dbReference type="ARBA" id="ARBA00022692"/>
    </source>
</evidence>
<evidence type="ECO:0000256" key="3">
    <source>
        <dbReference type="ARBA" id="ARBA00022989"/>
    </source>
</evidence>